<dbReference type="NCBIfam" id="TIGR02595">
    <property type="entry name" value="PEP_CTERM"/>
    <property type="match status" value="1"/>
</dbReference>
<proteinExistence type="predicted"/>
<keyword evidence="4" id="KW-1185">Reference proteome</keyword>
<evidence type="ECO:0000313" key="4">
    <source>
        <dbReference type="Proteomes" id="UP001203058"/>
    </source>
</evidence>
<comment type="caution">
    <text evidence="3">The sequence shown here is derived from an EMBL/GenBank/DDBJ whole genome shotgun (WGS) entry which is preliminary data.</text>
</comment>
<evidence type="ECO:0000259" key="2">
    <source>
        <dbReference type="Pfam" id="PF07589"/>
    </source>
</evidence>
<dbReference type="EMBL" id="JAKZHW010000002">
    <property type="protein sequence ID" value="MCH8616647.1"/>
    <property type="molecule type" value="Genomic_DNA"/>
</dbReference>
<feature type="domain" description="Ice-binding protein C-terminal" evidence="2">
    <location>
        <begin position="232"/>
        <end position="255"/>
    </location>
</feature>
<name>A0ABS9VNW1_9SPHN</name>
<accession>A0ABS9VNW1</accession>
<dbReference type="Pfam" id="PF07589">
    <property type="entry name" value="PEP-CTERM"/>
    <property type="match status" value="1"/>
</dbReference>
<evidence type="ECO:0000256" key="1">
    <source>
        <dbReference type="SAM" id="SignalP"/>
    </source>
</evidence>
<evidence type="ECO:0000313" key="3">
    <source>
        <dbReference type="EMBL" id="MCH8616647.1"/>
    </source>
</evidence>
<feature type="signal peptide" evidence="1">
    <location>
        <begin position="1"/>
        <end position="25"/>
    </location>
</feature>
<reference evidence="3 4" key="1">
    <citation type="submission" date="2022-03" db="EMBL/GenBank/DDBJ databases">
        <authorList>
            <person name="Jo J.-H."/>
            <person name="Im W.-T."/>
        </authorList>
    </citation>
    <scope>NUCLEOTIDE SEQUENCE [LARGE SCALE GENOMIC DNA]</scope>
    <source>
        <strain evidence="3 4">SM33</strain>
    </source>
</reference>
<organism evidence="3 4">
    <name type="scientific">Sphingomonas telluris</name>
    <dbReference type="NCBI Taxonomy" id="2907998"/>
    <lineage>
        <taxon>Bacteria</taxon>
        <taxon>Pseudomonadati</taxon>
        <taxon>Pseudomonadota</taxon>
        <taxon>Alphaproteobacteria</taxon>
        <taxon>Sphingomonadales</taxon>
        <taxon>Sphingomonadaceae</taxon>
        <taxon>Sphingomonas</taxon>
    </lineage>
</organism>
<dbReference type="NCBIfam" id="NF035944">
    <property type="entry name" value="PEPxxWA-CTERM"/>
    <property type="match status" value="1"/>
</dbReference>
<dbReference type="Proteomes" id="UP001203058">
    <property type="component" value="Unassembled WGS sequence"/>
</dbReference>
<dbReference type="RefSeq" id="WP_241447548.1">
    <property type="nucleotide sequence ID" value="NZ_JAKZHW010000002.1"/>
</dbReference>
<keyword evidence="1" id="KW-0732">Signal</keyword>
<protein>
    <submittedName>
        <fullName evidence="3">PEPxxWA-CTERM sorting domain-containing protein</fullName>
    </submittedName>
</protein>
<feature type="chain" id="PRO_5047174658" evidence="1">
    <location>
        <begin position="26"/>
        <end position="264"/>
    </location>
</feature>
<dbReference type="InterPro" id="IPR013424">
    <property type="entry name" value="Ice-binding_C"/>
</dbReference>
<sequence>MSRRALSLIAAVALSASLLAAPASARRTVIDQGQFIDIGTEITPCTIGVACTGTSLGFSFDFGNGLTDQAYIYDRGIVSFGEEIPLGVDANADFTTFGVPVIAPLYAPGNTGTAGPYDAFFGTMSAGTFPETQPNFGTDIAVITFLSSLDGGGFPTPYIHLLIDASSGEIRFEFIHGQSFLDSEGTLTLALPDTAGTQMGYLLGSTQFLQDPPNIEGVNAFSYVSGSTSGGVPEPATWAMMLLGFGAVGFAMRRRRAAAQPALA</sequence>
<gene>
    <name evidence="3" type="ORF">LZ016_11125</name>
</gene>